<gene>
    <name evidence="3" type="ORF">SI65_05106</name>
</gene>
<evidence type="ECO:0000256" key="2">
    <source>
        <dbReference type="SAM" id="MobiDB-lite"/>
    </source>
</evidence>
<name>A0A1E3BGR2_ASPCR</name>
<dbReference type="Proteomes" id="UP000094569">
    <property type="component" value="Unassembled WGS sequence"/>
</dbReference>
<keyword evidence="4" id="KW-1185">Reference proteome</keyword>
<evidence type="ECO:0000256" key="1">
    <source>
        <dbReference type="SAM" id="Coils"/>
    </source>
</evidence>
<evidence type="ECO:0000313" key="4">
    <source>
        <dbReference type="Proteomes" id="UP000094569"/>
    </source>
</evidence>
<accession>A0A1E3BGR2</accession>
<reference evidence="3 4" key="1">
    <citation type="journal article" date="2016" name="BMC Genomics">
        <title>Comparative genomic and transcriptomic analyses of the Fuzhuan brick tea-fermentation fungus Aspergillus cristatus.</title>
        <authorList>
            <person name="Ge Y."/>
            <person name="Wang Y."/>
            <person name="Liu Y."/>
            <person name="Tan Y."/>
            <person name="Ren X."/>
            <person name="Zhang X."/>
            <person name="Hyde K.D."/>
            <person name="Liu Y."/>
            <person name="Liu Z."/>
        </authorList>
    </citation>
    <scope>NUCLEOTIDE SEQUENCE [LARGE SCALE GENOMIC DNA]</scope>
    <source>
        <strain evidence="3 4">GZAAS20.1005</strain>
    </source>
</reference>
<proteinExistence type="predicted"/>
<comment type="caution">
    <text evidence="3">The sequence shown here is derived from an EMBL/GenBank/DDBJ whole genome shotgun (WGS) entry which is preliminary data.</text>
</comment>
<dbReference type="AlphaFoldDB" id="A0A1E3BGR2"/>
<feature type="compositionally biased region" description="Basic residues" evidence="2">
    <location>
        <begin position="24"/>
        <end position="39"/>
    </location>
</feature>
<feature type="compositionally biased region" description="Low complexity" evidence="2">
    <location>
        <begin position="46"/>
        <end position="57"/>
    </location>
</feature>
<feature type="coiled-coil region" evidence="1">
    <location>
        <begin position="144"/>
        <end position="203"/>
    </location>
</feature>
<evidence type="ECO:0000313" key="3">
    <source>
        <dbReference type="EMBL" id="ODM20119.1"/>
    </source>
</evidence>
<organism evidence="3 4">
    <name type="scientific">Aspergillus cristatus</name>
    <name type="common">Chinese Fuzhuan brick tea-fermentation fungus</name>
    <name type="synonym">Eurotium cristatum</name>
    <dbReference type="NCBI Taxonomy" id="573508"/>
    <lineage>
        <taxon>Eukaryota</taxon>
        <taxon>Fungi</taxon>
        <taxon>Dikarya</taxon>
        <taxon>Ascomycota</taxon>
        <taxon>Pezizomycotina</taxon>
        <taxon>Eurotiomycetes</taxon>
        <taxon>Eurotiomycetidae</taxon>
        <taxon>Eurotiales</taxon>
        <taxon>Aspergillaceae</taxon>
        <taxon>Aspergillus</taxon>
        <taxon>Aspergillus subgen. Aspergillus</taxon>
    </lineage>
</organism>
<feature type="region of interest" description="Disordered" evidence="2">
    <location>
        <begin position="1"/>
        <end position="109"/>
    </location>
</feature>
<sequence>MDPSKPVESGPLPQEQQSSDHQPQKRKKKKNKPRPRTRQKLREQLQKQQEQQQQHQQLDSSTVAVALAADKTEDEEIATVVRRQYRAELRAQGLPIPRESDESDDEEDSILTPAEAFRRKYFLDLLPEIKQGFRRIHQQQSEIREKAEVLKREHRERLDRLEEEYLRQFARLEEEHQKQLAELEEQKVMIKKEEDEIQKLWDEVVAEYISLS</sequence>
<dbReference type="VEuPathDB" id="FungiDB:SI65_05106"/>
<dbReference type="EMBL" id="JXNT01000004">
    <property type="protein sequence ID" value="ODM20119.1"/>
    <property type="molecule type" value="Genomic_DNA"/>
</dbReference>
<keyword evidence="1" id="KW-0175">Coiled coil</keyword>
<protein>
    <submittedName>
        <fullName evidence="3">Uncharacterized protein</fullName>
    </submittedName>
</protein>